<evidence type="ECO:0000256" key="3">
    <source>
        <dbReference type="ARBA" id="ARBA00022692"/>
    </source>
</evidence>
<feature type="domain" description="AAA+ ATPase" evidence="13">
    <location>
        <begin position="312"/>
        <end position="472"/>
    </location>
</feature>
<dbReference type="SUPFAM" id="SSF52540">
    <property type="entry name" value="P-loop containing nucleoside triphosphate hydrolases"/>
    <property type="match status" value="1"/>
</dbReference>
<evidence type="ECO:0000256" key="4">
    <source>
        <dbReference type="ARBA" id="ARBA00022741"/>
    </source>
</evidence>
<dbReference type="InterPro" id="IPR003959">
    <property type="entry name" value="ATPase_AAA_core"/>
</dbReference>
<dbReference type="OrthoDB" id="10251412at2759"/>
<dbReference type="AlphaFoldDB" id="A0A9P4PE96"/>
<dbReference type="SMART" id="SM00382">
    <property type="entry name" value="AAA"/>
    <property type="match status" value="1"/>
</dbReference>
<reference evidence="15" key="1">
    <citation type="journal article" date="2020" name="Stud. Mycol.">
        <title>101 Dothideomycetes genomes: a test case for predicting lifestyles and emergence of pathogens.</title>
        <authorList>
            <person name="Haridas S."/>
            <person name="Albert R."/>
            <person name="Binder M."/>
            <person name="Bloem J."/>
            <person name="Labutti K."/>
            <person name="Salamov A."/>
            <person name="Andreopoulos B."/>
            <person name="Baker S."/>
            <person name="Barry K."/>
            <person name="Bills G."/>
            <person name="Bluhm B."/>
            <person name="Cannon C."/>
            <person name="Castanera R."/>
            <person name="Culley D."/>
            <person name="Daum C."/>
            <person name="Ezra D."/>
            <person name="Gonzalez J."/>
            <person name="Henrissat B."/>
            <person name="Kuo A."/>
            <person name="Liang C."/>
            <person name="Lipzen A."/>
            <person name="Lutzoni F."/>
            <person name="Magnuson J."/>
            <person name="Mondo S."/>
            <person name="Nolan M."/>
            <person name="Ohm R."/>
            <person name="Pangilinan J."/>
            <person name="Park H.-J."/>
            <person name="Ramirez L."/>
            <person name="Alfaro M."/>
            <person name="Sun H."/>
            <person name="Tritt A."/>
            <person name="Yoshinaga Y."/>
            <person name="Zwiers L.-H."/>
            <person name="Turgeon B."/>
            <person name="Goodwin S."/>
            <person name="Spatafora J."/>
            <person name="Crous P."/>
            <person name="Grigoriev I."/>
        </authorList>
    </citation>
    <scope>NUCLEOTIDE SEQUENCE</scope>
    <source>
        <strain evidence="15">CBS 690.94</strain>
    </source>
</reference>
<dbReference type="GO" id="GO:0005524">
    <property type="term" value="F:ATP binding"/>
    <property type="evidence" value="ECO:0007669"/>
    <property type="project" value="UniProtKB-KW"/>
</dbReference>
<dbReference type="Gene3D" id="3.40.50.300">
    <property type="entry name" value="P-loop containing nucleotide triphosphate hydrolases"/>
    <property type="match status" value="1"/>
</dbReference>
<sequence>MPPIAMPPIAMPPKPVKAARGQQVELYREPLTTPGLVPSYMKRAIADAIPMIEVVQRFLARVQPGSGATIEKFVALVALYKVVWPVWSYAKIIFLRSFTSRISISEHDPVAQEIIQWVSAEVVNKGLLSTSATVMTGDMGRFGAEAYGLHPGGMSQLRGQSKRQSDEVNCIPPVGKKFFWVGFRPFLFSRTGAVIGPKSPQAGGRSMVDYQGTPQNAIVLLTPGWSLHPLMDFVKYCHEYRLINMTGTTNIYFSSSRVDPYSGHLWSTVVKARRKLDTIDMDAASKAELVSDAEYYYSEESKKFFADCGIPYRRGYLFYGPPGTGKTSFSAALAGHLSCDLYLINLATGDVTDGHLHRLFLALPRKCIVVIEDIDSCGIGREQATASNEPKQTRKPSATAPAVLGVMPNGMYSPGQPPAAPKRNMVTLSGLLNAIDGNASAEGRLLIMTSNNPDGLDEALTRPGRIDLKICFGKMMSKAIYDIFKRLIGRAAIASKQYTEHQIEEFASSFSEKVPANTFTPAQVQSFLQNCRGDPIKAMEGVDAWVKKTRDQSPEDAMKESKLLVPPPEVTEFLPRYHSMATPLERAPGFVMIE</sequence>
<dbReference type="PROSITE" id="PS00674">
    <property type="entry name" value="AAA"/>
    <property type="match status" value="1"/>
</dbReference>
<proteinExistence type="inferred from homology"/>
<dbReference type="Proteomes" id="UP000799764">
    <property type="component" value="Unassembled WGS sequence"/>
</dbReference>
<dbReference type="PANTHER" id="PTHR23070">
    <property type="entry name" value="BCS1 AAA-TYPE ATPASE"/>
    <property type="match status" value="1"/>
</dbReference>
<dbReference type="InterPro" id="IPR027417">
    <property type="entry name" value="P-loop_NTPase"/>
</dbReference>
<keyword evidence="16" id="KW-1185">Reference proteome</keyword>
<dbReference type="InterPro" id="IPR050747">
    <property type="entry name" value="Mitochondrial_chaperone_BCS1"/>
</dbReference>
<evidence type="ECO:0000256" key="5">
    <source>
        <dbReference type="ARBA" id="ARBA00022792"/>
    </source>
</evidence>
<comment type="caution">
    <text evidence="15">The sequence shown here is derived from an EMBL/GenBank/DDBJ whole genome shotgun (WGS) entry which is preliminary data.</text>
</comment>
<keyword evidence="9" id="KW-0496">Mitochondrion</keyword>
<comment type="similarity">
    <text evidence="2">Belongs to the AAA ATPase family. BCS1 subfamily.</text>
</comment>
<evidence type="ECO:0000256" key="11">
    <source>
        <dbReference type="ARBA" id="ARBA00048778"/>
    </source>
</evidence>
<dbReference type="InterPro" id="IPR003593">
    <property type="entry name" value="AAA+_ATPase"/>
</dbReference>
<keyword evidence="10" id="KW-0472">Membrane</keyword>
<keyword evidence="3" id="KW-0812">Transmembrane</keyword>
<gene>
    <name evidence="15" type="ORF">P171DRAFT_434396</name>
</gene>
<name>A0A9P4PE96_9PLEO</name>
<dbReference type="SMART" id="SM01024">
    <property type="entry name" value="BCS1_N"/>
    <property type="match status" value="1"/>
</dbReference>
<keyword evidence="8" id="KW-1133">Transmembrane helix</keyword>
<dbReference type="GO" id="GO:0005743">
    <property type="term" value="C:mitochondrial inner membrane"/>
    <property type="evidence" value="ECO:0007669"/>
    <property type="project" value="UniProtKB-SubCell"/>
</dbReference>
<dbReference type="Pfam" id="PF00004">
    <property type="entry name" value="AAA"/>
    <property type="match status" value="2"/>
</dbReference>
<evidence type="ECO:0000313" key="15">
    <source>
        <dbReference type="EMBL" id="KAF2441763.1"/>
    </source>
</evidence>
<feature type="domain" description="BCS1 N-terminal" evidence="14">
    <location>
        <begin position="75"/>
        <end position="279"/>
    </location>
</feature>
<dbReference type="InterPro" id="IPR014851">
    <property type="entry name" value="BCS1_N"/>
</dbReference>
<dbReference type="Pfam" id="PF08740">
    <property type="entry name" value="BCS1_N"/>
    <property type="match status" value="1"/>
</dbReference>
<evidence type="ECO:0000256" key="7">
    <source>
        <dbReference type="ARBA" id="ARBA00022840"/>
    </source>
</evidence>
<keyword evidence="4 12" id="KW-0547">Nucleotide-binding</keyword>
<evidence type="ECO:0000256" key="2">
    <source>
        <dbReference type="ARBA" id="ARBA00007448"/>
    </source>
</evidence>
<dbReference type="InterPro" id="IPR057495">
    <property type="entry name" value="AAA_lid_BCS1"/>
</dbReference>
<protein>
    <submittedName>
        <fullName evidence="15">P-loop containing nucleoside triphosphate hydrolase protein</fullName>
    </submittedName>
</protein>
<keyword evidence="6 15" id="KW-0378">Hydrolase</keyword>
<accession>A0A9P4PE96</accession>
<comment type="catalytic activity">
    <reaction evidence="11">
        <text>ATP + H2O = ADP + phosphate + H(+)</text>
        <dbReference type="Rhea" id="RHEA:13065"/>
        <dbReference type="ChEBI" id="CHEBI:15377"/>
        <dbReference type="ChEBI" id="CHEBI:15378"/>
        <dbReference type="ChEBI" id="CHEBI:30616"/>
        <dbReference type="ChEBI" id="CHEBI:43474"/>
        <dbReference type="ChEBI" id="CHEBI:456216"/>
    </reaction>
    <physiologicalReaction direction="left-to-right" evidence="11">
        <dbReference type="Rhea" id="RHEA:13066"/>
    </physiologicalReaction>
</comment>
<evidence type="ECO:0000259" key="13">
    <source>
        <dbReference type="SMART" id="SM00382"/>
    </source>
</evidence>
<keyword evidence="7 12" id="KW-0067">ATP-binding</keyword>
<organism evidence="15 16">
    <name type="scientific">Karstenula rhodostoma CBS 690.94</name>
    <dbReference type="NCBI Taxonomy" id="1392251"/>
    <lineage>
        <taxon>Eukaryota</taxon>
        <taxon>Fungi</taxon>
        <taxon>Dikarya</taxon>
        <taxon>Ascomycota</taxon>
        <taxon>Pezizomycotina</taxon>
        <taxon>Dothideomycetes</taxon>
        <taxon>Pleosporomycetidae</taxon>
        <taxon>Pleosporales</taxon>
        <taxon>Massarineae</taxon>
        <taxon>Didymosphaeriaceae</taxon>
        <taxon>Karstenula</taxon>
    </lineage>
</organism>
<dbReference type="InterPro" id="IPR003960">
    <property type="entry name" value="ATPase_AAA_CS"/>
</dbReference>
<evidence type="ECO:0000313" key="16">
    <source>
        <dbReference type="Proteomes" id="UP000799764"/>
    </source>
</evidence>
<evidence type="ECO:0000256" key="12">
    <source>
        <dbReference type="RuleBase" id="RU003651"/>
    </source>
</evidence>
<evidence type="ECO:0000256" key="1">
    <source>
        <dbReference type="ARBA" id="ARBA00004434"/>
    </source>
</evidence>
<dbReference type="EMBL" id="MU001505">
    <property type="protein sequence ID" value="KAF2441763.1"/>
    <property type="molecule type" value="Genomic_DNA"/>
</dbReference>
<comment type="subcellular location">
    <subcellularLocation>
        <location evidence="1">Mitochondrion inner membrane</location>
        <topology evidence="1">Single-pass membrane protein</topology>
    </subcellularLocation>
</comment>
<evidence type="ECO:0000256" key="10">
    <source>
        <dbReference type="ARBA" id="ARBA00023136"/>
    </source>
</evidence>
<evidence type="ECO:0000256" key="6">
    <source>
        <dbReference type="ARBA" id="ARBA00022801"/>
    </source>
</evidence>
<evidence type="ECO:0000256" key="8">
    <source>
        <dbReference type="ARBA" id="ARBA00022989"/>
    </source>
</evidence>
<keyword evidence="5" id="KW-0999">Mitochondrion inner membrane</keyword>
<dbReference type="Pfam" id="PF25426">
    <property type="entry name" value="AAA_lid_BCS1"/>
    <property type="match status" value="1"/>
</dbReference>
<evidence type="ECO:0000259" key="14">
    <source>
        <dbReference type="SMART" id="SM01024"/>
    </source>
</evidence>
<evidence type="ECO:0000256" key="9">
    <source>
        <dbReference type="ARBA" id="ARBA00023128"/>
    </source>
</evidence>
<dbReference type="GO" id="GO:0016887">
    <property type="term" value="F:ATP hydrolysis activity"/>
    <property type="evidence" value="ECO:0007669"/>
    <property type="project" value="InterPro"/>
</dbReference>